<dbReference type="InterPro" id="IPR036390">
    <property type="entry name" value="WH_DNA-bd_sf"/>
</dbReference>
<dbReference type="InterPro" id="IPR005119">
    <property type="entry name" value="LysR_subst-bd"/>
</dbReference>
<dbReference type="AlphaFoldDB" id="A0A7W5Z937"/>
<dbReference type="GO" id="GO:0003700">
    <property type="term" value="F:DNA-binding transcription factor activity"/>
    <property type="evidence" value="ECO:0007669"/>
    <property type="project" value="InterPro"/>
</dbReference>
<evidence type="ECO:0000256" key="3">
    <source>
        <dbReference type="ARBA" id="ARBA00023125"/>
    </source>
</evidence>
<dbReference type="GO" id="GO:0000976">
    <property type="term" value="F:transcription cis-regulatory region binding"/>
    <property type="evidence" value="ECO:0007669"/>
    <property type="project" value="TreeGrafter"/>
</dbReference>
<keyword evidence="3 6" id="KW-0238">DNA-binding</keyword>
<dbReference type="InterPro" id="IPR036388">
    <property type="entry name" value="WH-like_DNA-bd_sf"/>
</dbReference>
<evidence type="ECO:0000313" key="7">
    <source>
        <dbReference type="Proteomes" id="UP000537592"/>
    </source>
</evidence>
<dbReference type="Proteomes" id="UP000537592">
    <property type="component" value="Unassembled WGS sequence"/>
</dbReference>
<accession>A0A7W5Z937</accession>
<evidence type="ECO:0000259" key="5">
    <source>
        <dbReference type="PROSITE" id="PS50931"/>
    </source>
</evidence>
<evidence type="ECO:0000256" key="4">
    <source>
        <dbReference type="ARBA" id="ARBA00023163"/>
    </source>
</evidence>
<dbReference type="SUPFAM" id="SSF46785">
    <property type="entry name" value="Winged helix' DNA-binding domain"/>
    <property type="match status" value="1"/>
</dbReference>
<name>A0A7W5Z937_9HYPH</name>
<dbReference type="PANTHER" id="PTHR30126:SF2">
    <property type="entry name" value="HTH-TYPE TRANSCRIPTIONAL REGULATOR YJIE"/>
    <property type="match status" value="1"/>
</dbReference>
<dbReference type="PROSITE" id="PS50931">
    <property type="entry name" value="HTH_LYSR"/>
    <property type="match status" value="1"/>
</dbReference>
<dbReference type="EMBL" id="JACICC010000032">
    <property type="protein sequence ID" value="MBB3811636.1"/>
    <property type="molecule type" value="Genomic_DNA"/>
</dbReference>
<dbReference type="Pfam" id="PF00126">
    <property type="entry name" value="HTH_1"/>
    <property type="match status" value="1"/>
</dbReference>
<evidence type="ECO:0000256" key="1">
    <source>
        <dbReference type="ARBA" id="ARBA00009437"/>
    </source>
</evidence>
<gene>
    <name evidence="6" type="ORF">FHS81_003752</name>
</gene>
<feature type="domain" description="HTH lysR-type" evidence="5">
    <location>
        <begin position="1"/>
        <end position="49"/>
    </location>
</feature>
<dbReference type="PRINTS" id="PR00039">
    <property type="entry name" value="HTHLYSR"/>
</dbReference>
<reference evidence="6 7" key="1">
    <citation type="submission" date="2020-08" db="EMBL/GenBank/DDBJ databases">
        <title>Genomic Encyclopedia of Type Strains, Phase IV (KMG-IV): sequencing the most valuable type-strain genomes for metagenomic binning, comparative biology and taxonomic classification.</title>
        <authorList>
            <person name="Goeker M."/>
        </authorList>
    </citation>
    <scope>NUCLEOTIDE SEQUENCE [LARGE SCALE GENOMIC DNA]</scope>
    <source>
        <strain evidence="6 7">DSM 28760</strain>
    </source>
</reference>
<dbReference type="CDD" id="cd05466">
    <property type="entry name" value="PBP2_LTTR_substrate"/>
    <property type="match status" value="1"/>
</dbReference>
<dbReference type="PANTHER" id="PTHR30126">
    <property type="entry name" value="HTH-TYPE TRANSCRIPTIONAL REGULATOR"/>
    <property type="match status" value="1"/>
</dbReference>
<organism evidence="6 7">
    <name type="scientific">Pseudochelatococcus contaminans</name>
    <dbReference type="NCBI Taxonomy" id="1538103"/>
    <lineage>
        <taxon>Bacteria</taxon>
        <taxon>Pseudomonadati</taxon>
        <taxon>Pseudomonadota</taxon>
        <taxon>Alphaproteobacteria</taxon>
        <taxon>Hyphomicrobiales</taxon>
        <taxon>Chelatococcaceae</taxon>
        <taxon>Pseudochelatococcus</taxon>
    </lineage>
</organism>
<dbReference type="Gene3D" id="3.40.190.10">
    <property type="entry name" value="Periplasmic binding protein-like II"/>
    <property type="match status" value="2"/>
</dbReference>
<protein>
    <submittedName>
        <fullName evidence="6">DNA-binding transcriptional LysR family regulator</fullName>
    </submittedName>
</protein>
<proteinExistence type="inferred from homology"/>
<keyword evidence="2" id="KW-0805">Transcription regulation</keyword>
<dbReference type="InterPro" id="IPR000847">
    <property type="entry name" value="LysR_HTH_N"/>
</dbReference>
<keyword evidence="7" id="KW-1185">Reference proteome</keyword>
<dbReference type="Pfam" id="PF03466">
    <property type="entry name" value="LysR_substrate"/>
    <property type="match status" value="1"/>
</dbReference>
<dbReference type="Gene3D" id="1.10.10.10">
    <property type="entry name" value="Winged helix-like DNA-binding domain superfamily/Winged helix DNA-binding domain"/>
    <property type="match status" value="1"/>
</dbReference>
<comment type="caution">
    <text evidence="6">The sequence shown here is derived from an EMBL/GenBank/DDBJ whole genome shotgun (WGS) entry which is preliminary data.</text>
</comment>
<evidence type="ECO:0000256" key="2">
    <source>
        <dbReference type="ARBA" id="ARBA00023015"/>
    </source>
</evidence>
<evidence type="ECO:0000313" key="6">
    <source>
        <dbReference type="EMBL" id="MBB3811636.1"/>
    </source>
</evidence>
<comment type="similarity">
    <text evidence="1">Belongs to the LysR transcriptional regulatory family.</text>
</comment>
<keyword evidence="4" id="KW-0804">Transcription</keyword>
<sequence>MELAAARNFSSAAATRHVTQPAFSRRIRALEKWVGTELVDRSSYPVGLTSAGETFLEAGRDLLRDIYRIREECRQMGRAGIETIAFAGFHTIALNIFPDLLARIEMQTGPFITRMHVTDFYECVESLTLGRCDIALCYAHEFGPQVLHTGQFRSKLIQTEAFRLFSATDHKGKALIDPASRSEAADLPLIAYPSNCFLGRVQSQLLLSFQNKGITFQTVYENSMSEAVKRMVMSGKGIGWLPESAVTRELATGELKAVGNAASRATLEVLAIRKQGTGSAAVETFWSHL</sequence>
<dbReference type="SUPFAM" id="SSF53850">
    <property type="entry name" value="Periplasmic binding protein-like II"/>
    <property type="match status" value="1"/>
</dbReference>